<dbReference type="OrthoDB" id="1919336at2759"/>
<dbReference type="EMBL" id="CP009817">
    <property type="protein sequence ID" value="ATZ56541.1"/>
    <property type="molecule type" value="Genomic_DNA"/>
</dbReference>
<accession>A0A384K189</accession>
<evidence type="ECO:0000313" key="2">
    <source>
        <dbReference type="EMBL" id="ATZ56541.1"/>
    </source>
</evidence>
<dbReference type="SUPFAM" id="SSF47769">
    <property type="entry name" value="SAM/Pointed domain"/>
    <property type="match status" value="1"/>
</dbReference>
<dbReference type="InterPro" id="IPR013761">
    <property type="entry name" value="SAM/pointed_sf"/>
</dbReference>
<organism evidence="2 3">
    <name type="scientific">Botryotinia fuckeliana (strain B05.10)</name>
    <name type="common">Noble rot fungus</name>
    <name type="synonym">Botrytis cinerea</name>
    <dbReference type="NCBI Taxonomy" id="332648"/>
    <lineage>
        <taxon>Eukaryota</taxon>
        <taxon>Fungi</taxon>
        <taxon>Dikarya</taxon>
        <taxon>Ascomycota</taxon>
        <taxon>Pezizomycotina</taxon>
        <taxon>Leotiomycetes</taxon>
        <taxon>Helotiales</taxon>
        <taxon>Sclerotiniaceae</taxon>
        <taxon>Botrytis</taxon>
    </lineage>
</organism>
<reference evidence="2 3" key="3">
    <citation type="journal article" date="2017" name="Mol. Plant Pathol.">
        <title>A gapless genome sequence of the fungus Botrytis cinerea.</title>
        <authorList>
            <person name="Van Kan J.A."/>
            <person name="Stassen J.H."/>
            <person name="Mosbach A."/>
            <person name="Van Der Lee T.A."/>
            <person name="Faino L."/>
            <person name="Farmer A.D."/>
            <person name="Papasotiriou D.G."/>
            <person name="Zhou S."/>
            <person name="Seidl M.F."/>
            <person name="Cottam E."/>
            <person name="Edel D."/>
            <person name="Hahn M."/>
            <person name="Schwartz D.C."/>
            <person name="Dietrich R.A."/>
            <person name="Widdison S."/>
            <person name="Scalliet G."/>
        </authorList>
    </citation>
    <scope>NUCLEOTIDE SEQUENCE [LARGE SCALE GENOMIC DNA]</scope>
    <source>
        <strain evidence="2 3">B05.10</strain>
    </source>
</reference>
<proteinExistence type="predicted"/>
<protein>
    <recommendedName>
        <fullName evidence="1">SAM domain-containing protein</fullName>
    </recommendedName>
</protein>
<dbReference type="RefSeq" id="XP_024552619.1">
    <property type="nucleotide sequence ID" value="XM_024696806.1"/>
</dbReference>
<gene>
    <name evidence="2" type="ORF">BCIN_13g03780</name>
</gene>
<dbReference type="Pfam" id="PF00536">
    <property type="entry name" value="SAM_1"/>
    <property type="match status" value="1"/>
</dbReference>
<evidence type="ECO:0000313" key="3">
    <source>
        <dbReference type="Proteomes" id="UP000001798"/>
    </source>
</evidence>
<dbReference type="InterPro" id="IPR001660">
    <property type="entry name" value="SAM"/>
</dbReference>
<dbReference type="GeneID" id="5436930"/>
<sequence length="140" mass="15925">MDFPDMDLSNFDLPKMNLPDMNPPDRELQLILNRLQMLCYLNRLTDAGFDNWEVVKDITERDMQKLGMKLGHIRKLQRKIATSRGWPQSAPLNGAYVCCGGQKQQEPAESKQEIVTQLTVSGTQYFVDANGIGIPHHPQL</sequence>
<dbReference type="AlphaFoldDB" id="A0A384K189"/>
<name>A0A384K189_BOTFB</name>
<dbReference type="VEuPathDB" id="FungiDB:Bcin13g03780"/>
<dbReference type="KEGG" id="bfu:BCIN_13g03780"/>
<feature type="domain" description="SAM" evidence="1">
    <location>
        <begin position="28"/>
        <end position="82"/>
    </location>
</feature>
<reference evidence="2 3" key="1">
    <citation type="journal article" date="2011" name="PLoS Genet.">
        <title>Genomic analysis of the necrotrophic fungal pathogens Sclerotinia sclerotiorum and Botrytis cinerea.</title>
        <authorList>
            <person name="Amselem J."/>
            <person name="Cuomo C.A."/>
            <person name="van Kan J.A."/>
            <person name="Viaud M."/>
            <person name="Benito E.P."/>
            <person name="Couloux A."/>
            <person name="Coutinho P.M."/>
            <person name="de Vries R.P."/>
            <person name="Dyer P.S."/>
            <person name="Fillinger S."/>
            <person name="Fournier E."/>
            <person name="Gout L."/>
            <person name="Hahn M."/>
            <person name="Kohn L."/>
            <person name="Lapalu N."/>
            <person name="Plummer K.M."/>
            <person name="Pradier J.M."/>
            <person name="Quevillon E."/>
            <person name="Sharon A."/>
            <person name="Simon A."/>
            <person name="ten Have A."/>
            <person name="Tudzynski B."/>
            <person name="Tudzynski P."/>
            <person name="Wincker P."/>
            <person name="Andrew M."/>
            <person name="Anthouard V."/>
            <person name="Beever R.E."/>
            <person name="Beffa R."/>
            <person name="Benoit I."/>
            <person name="Bouzid O."/>
            <person name="Brault B."/>
            <person name="Chen Z."/>
            <person name="Choquer M."/>
            <person name="Collemare J."/>
            <person name="Cotton P."/>
            <person name="Danchin E.G."/>
            <person name="Da Silva C."/>
            <person name="Gautier A."/>
            <person name="Giraud C."/>
            <person name="Giraud T."/>
            <person name="Gonzalez C."/>
            <person name="Grossetete S."/>
            <person name="Guldener U."/>
            <person name="Henrissat B."/>
            <person name="Howlett B.J."/>
            <person name="Kodira C."/>
            <person name="Kretschmer M."/>
            <person name="Lappartient A."/>
            <person name="Leroch M."/>
            <person name="Levis C."/>
            <person name="Mauceli E."/>
            <person name="Neuveglise C."/>
            <person name="Oeser B."/>
            <person name="Pearson M."/>
            <person name="Poulain J."/>
            <person name="Poussereau N."/>
            <person name="Quesneville H."/>
            <person name="Rascle C."/>
            <person name="Schumacher J."/>
            <person name="Segurens B."/>
            <person name="Sexton A."/>
            <person name="Silva E."/>
            <person name="Sirven C."/>
            <person name="Soanes D.M."/>
            <person name="Talbot N.J."/>
            <person name="Templeton M."/>
            <person name="Yandava C."/>
            <person name="Yarden O."/>
            <person name="Zeng Q."/>
            <person name="Rollins J.A."/>
            <person name="Lebrun M.H."/>
            <person name="Dickman M."/>
        </authorList>
    </citation>
    <scope>NUCLEOTIDE SEQUENCE [LARGE SCALE GENOMIC DNA]</scope>
    <source>
        <strain evidence="2 3">B05.10</strain>
    </source>
</reference>
<dbReference type="Proteomes" id="UP000001798">
    <property type="component" value="Chromosome 13"/>
</dbReference>
<keyword evidence="3" id="KW-1185">Reference proteome</keyword>
<reference evidence="2 3" key="2">
    <citation type="journal article" date="2012" name="Eukaryot. Cell">
        <title>Genome update of Botrytis cinerea strains B05.10 and T4.</title>
        <authorList>
            <person name="Staats M."/>
            <person name="van Kan J.A."/>
        </authorList>
    </citation>
    <scope>NUCLEOTIDE SEQUENCE [LARGE SCALE GENOMIC DNA]</scope>
    <source>
        <strain evidence="2 3">B05.10</strain>
    </source>
</reference>
<dbReference type="Gene3D" id="1.10.150.50">
    <property type="entry name" value="Transcription Factor, Ets-1"/>
    <property type="match status" value="1"/>
</dbReference>
<evidence type="ECO:0000259" key="1">
    <source>
        <dbReference type="Pfam" id="PF00536"/>
    </source>
</evidence>